<dbReference type="InterPro" id="IPR027359">
    <property type="entry name" value="Volt_channel_dom_sf"/>
</dbReference>
<feature type="region of interest" description="Disordered" evidence="5">
    <location>
        <begin position="229"/>
        <end position="258"/>
    </location>
</feature>
<dbReference type="GO" id="GO:0086010">
    <property type="term" value="P:membrane depolarization during action potential"/>
    <property type="evidence" value="ECO:0007669"/>
    <property type="project" value="TreeGrafter"/>
</dbReference>
<dbReference type="GO" id="GO:0019228">
    <property type="term" value="P:neuronal action potential"/>
    <property type="evidence" value="ECO:0007669"/>
    <property type="project" value="TreeGrafter"/>
</dbReference>
<feature type="compositionally biased region" description="Polar residues" evidence="5">
    <location>
        <begin position="54"/>
        <end position="69"/>
    </location>
</feature>
<evidence type="ECO:0000259" key="7">
    <source>
        <dbReference type="Pfam" id="PF00520"/>
    </source>
</evidence>
<evidence type="ECO:0000256" key="1">
    <source>
        <dbReference type="ARBA" id="ARBA00004141"/>
    </source>
</evidence>
<dbReference type="GO" id="GO:0005248">
    <property type="term" value="F:voltage-gated sodium channel activity"/>
    <property type="evidence" value="ECO:0007669"/>
    <property type="project" value="TreeGrafter"/>
</dbReference>
<dbReference type="InterPro" id="IPR005821">
    <property type="entry name" value="Ion_trans_dom"/>
</dbReference>
<dbReference type="InterPro" id="IPR044564">
    <property type="entry name" value="Na_chnl_inactivation_gate"/>
</dbReference>
<dbReference type="PANTHER" id="PTHR10037:SF288">
    <property type="entry name" value="SODIUM CHANNEL PROTEIN PARA"/>
    <property type="match status" value="1"/>
</dbReference>
<evidence type="ECO:0000256" key="4">
    <source>
        <dbReference type="ARBA" id="ARBA00023136"/>
    </source>
</evidence>
<sequence>MDYNSIVFREFDYESIKKIEKYRQEEAERVASIKLQCQIEEEEMKSTKYPKTGGISTTTSNKNNDTFTKPNKELAVGKTLPRTLQTKFPADLIGKPIEEIDWHYRTEYGVLRQKCVPSIDYFRNNTNNTQVTYAWYLDEIENAKYWYQEDDEFVLCGNSSGGRKCPPGYVCWKDRGQNPNFGYTSFDSYGWAMLSCFRLMTQDYWENLYQLVLVNLILAIVANSYQDQQKKVREEAEENDRRKTEDERVENEARKQSEMGINHIDMNDHESILDIDRNSFLNRSQSRLSFESDSMESENNAIKKIMYKESSSLSRTDNEIPCVDHYSSTNSNQNYSYPDSYKHPIITLFPFADETKLNSSIGEDSFDHSFQRESICTLSKFHKKELSSNKSDEHQRNNESNTTLHRTHSRLKYTPMGKTYRVSLEQSVYQVNPSVADSHISKTVLKIIAMTPARYCRDGWNVFDLIIVTLSLVELGLANIKGLTVLRSFRLLRVFKLAKSWPTLNRLMAIIGKTIGALGNLTLVLIIIIFIFAVMGMQLFGQKYNEKYASNMPRWNFNDFFHSFMIVFRVLCGEWIESMWDCMRAADWPCIPFFLLTMVIGNLVMLNLFLALLLASFSSNVFKEKDEENKIGEAIERIQKCFRSMGRSFIKLCCQCRNRTKVVESATIETLYINQSIAGTNDSGMPAITPLLIDYENCEIDNKCLTKPNGLIIANDLALNDIEMMPIKKLESNDSSSKNQSDMPLSTIANGTRQQNINMPSGCCPIIISKHFLWCKKFIHPSIRRMWNKLRSKAHRLVEHRFFEWLIIATILTSSSTLALEDINTRQQPTFYFILTIFDKAFTFIFTAELVLKWFAYGFRNYFINGWNWLDFIIVVVSVIGLMFDWLGVADIPELKSMRTLRALRPLKALSRFEGIRVVVNALIGAIPSIFNVLLVCLVFWLIFSIMGVQLFGGRFYKCVYNGTHDRVNITENVTNKSDCNAKRFTWENSRVNFDNVIHGYLALLQVATFKGWIEIMADAADAKELDVQPESESNVHMLVYFVLFIIFGSFFTLNLFIGVVIDNFNQQKRKLGSGGSIEMFMTQEQKKYYNAMKKMGNKKPTKALPRPRFAVARFFFDLTTNQKFDIFIMICIFLNMICMCIEHHKQTKLIESTLRYINNFFVAMYVKLLFIQDENMFDFTFDYDLI</sequence>
<dbReference type="Proteomes" id="UP000681722">
    <property type="component" value="Unassembled WGS sequence"/>
</dbReference>
<keyword evidence="10" id="KW-1185">Reference proteome</keyword>
<feature type="transmembrane region" description="Helical" evidence="6">
    <location>
        <begin position="1039"/>
        <end position="1062"/>
    </location>
</feature>
<dbReference type="CDD" id="cd13433">
    <property type="entry name" value="Na_channel_gate"/>
    <property type="match status" value="1"/>
</dbReference>
<name>A0A814JGL3_9BILA</name>
<evidence type="ECO:0000256" key="3">
    <source>
        <dbReference type="ARBA" id="ARBA00022989"/>
    </source>
</evidence>
<feature type="compositionally biased region" description="Basic and acidic residues" evidence="5">
    <location>
        <begin position="229"/>
        <end position="257"/>
    </location>
</feature>
<evidence type="ECO:0000313" key="9">
    <source>
        <dbReference type="EMBL" id="CAF3808499.1"/>
    </source>
</evidence>
<evidence type="ECO:0000313" key="10">
    <source>
        <dbReference type="Proteomes" id="UP000663829"/>
    </source>
</evidence>
<dbReference type="Gene3D" id="1.20.120.350">
    <property type="entry name" value="Voltage-gated potassium channels. Chain C"/>
    <property type="match status" value="3"/>
</dbReference>
<dbReference type="SUPFAM" id="SSF81324">
    <property type="entry name" value="Voltage-gated potassium channels"/>
    <property type="match status" value="2"/>
</dbReference>
<keyword evidence="2 6" id="KW-0812">Transmembrane</keyword>
<dbReference type="EMBL" id="CAJOBC010003961">
    <property type="protein sequence ID" value="CAF3808499.1"/>
    <property type="molecule type" value="Genomic_DNA"/>
</dbReference>
<feature type="region of interest" description="Disordered" evidence="5">
    <location>
        <begin position="386"/>
        <end position="408"/>
    </location>
</feature>
<evidence type="ECO:0000313" key="8">
    <source>
        <dbReference type="EMBL" id="CAF1038037.1"/>
    </source>
</evidence>
<feature type="transmembrane region" description="Helical" evidence="6">
    <location>
        <begin position="832"/>
        <end position="857"/>
    </location>
</feature>
<feature type="domain" description="Ion transport" evidence="7">
    <location>
        <begin position="443"/>
        <end position="619"/>
    </location>
</feature>
<keyword evidence="4 6" id="KW-0472">Membrane</keyword>
<feature type="transmembrane region" description="Helical" evidence="6">
    <location>
        <begin position="1154"/>
        <end position="1172"/>
    </location>
</feature>
<dbReference type="GO" id="GO:0001518">
    <property type="term" value="C:voltage-gated sodium channel complex"/>
    <property type="evidence" value="ECO:0007669"/>
    <property type="project" value="TreeGrafter"/>
</dbReference>
<dbReference type="EMBL" id="CAJNOQ010003961">
    <property type="protein sequence ID" value="CAF1038037.1"/>
    <property type="molecule type" value="Genomic_DNA"/>
</dbReference>
<comment type="caution">
    <text evidence="8">The sequence shown here is derived from an EMBL/GenBank/DDBJ whole genome shotgun (WGS) entry which is preliminary data.</text>
</comment>
<feature type="transmembrane region" description="Helical" evidence="6">
    <location>
        <begin position="507"/>
        <end position="540"/>
    </location>
</feature>
<feature type="transmembrane region" description="Helical" evidence="6">
    <location>
        <begin position="869"/>
        <end position="888"/>
    </location>
</feature>
<comment type="subcellular location">
    <subcellularLocation>
        <location evidence="1">Membrane</location>
        <topology evidence="1">Multi-pass membrane protein</topology>
    </subcellularLocation>
</comment>
<organism evidence="8 10">
    <name type="scientific">Didymodactylos carnosus</name>
    <dbReference type="NCBI Taxonomy" id="1234261"/>
    <lineage>
        <taxon>Eukaryota</taxon>
        <taxon>Metazoa</taxon>
        <taxon>Spiralia</taxon>
        <taxon>Gnathifera</taxon>
        <taxon>Rotifera</taxon>
        <taxon>Eurotatoria</taxon>
        <taxon>Bdelloidea</taxon>
        <taxon>Philodinida</taxon>
        <taxon>Philodinidae</taxon>
        <taxon>Didymodactylos</taxon>
    </lineage>
</organism>
<keyword evidence="3 6" id="KW-1133">Transmembrane helix</keyword>
<evidence type="ECO:0000256" key="5">
    <source>
        <dbReference type="SAM" id="MobiDB-lite"/>
    </source>
</evidence>
<reference evidence="8" key="1">
    <citation type="submission" date="2021-02" db="EMBL/GenBank/DDBJ databases">
        <authorList>
            <person name="Nowell W R."/>
        </authorList>
    </citation>
    <scope>NUCLEOTIDE SEQUENCE</scope>
</reference>
<gene>
    <name evidence="8" type="ORF">GPM918_LOCUS15630</name>
    <name evidence="9" type="ORF">SRO942_LOCUS15630</name>
</gene>
<feature type="transmembrane region" description="Helical" evidence="6">
    <location>
        <begin position="933"/>
        <end position="952"/>
    </location>
</feature>
<dbReference type="OrthoDB" id="2984333at2759"/>
<dbReference type="FunFam" id="1.10.287.70:FF:000046">
    <property type="entry name" value="Sodium channel protein"/>
    <property type="match status" value="1"/>
</dbReference>
<feature type="domain" description="Ion transport" evidence="7">
    <location>
        <begin position="800"/>
        <end position="1071"/>
    </location>
</feature>
<dbReference type="Proteomes" id="UP000663829">
    <property type="component" value="Unassembled WGS sequence"/>
</dbReference>
<evidence type="ECO:0000256" key="2">
    <source>
        <dbReference type="ARBA" id="ARBA00022692"/>
    </source>
</evidence>
<feature type="transmembrane region" description="Helical" evidence="6">
    <location>
        <begin position="1125"/>
        <end position="1142"/>
    </location>
</feature>
<protein>
    <recommendedName>
        <fullName evidence="7">Ion transport domain-containing protein</fullName>
    </recommendedName>
</protein>
<accession>A0A814JGL3</accession>
<dbReference type="AlphaFoldDB" id="A0A814JGL3"/>
<feature type="compositionally biased region" description="Basic and acidic residues" evidence="5">
    <location>
        <begin position="386"/>
        <end position="397"/>
    </location>
</feature>
<feature type="transmembrane region" description="Helical" evidence="6">
    <location>
        <begin position="560"/>
        <end position="576"/>
    </location>
</feature>
<feature type="transmembrane region" description="Helical" evidence="6">
    <location>
        <begin position="588"/>
        <end position="615"/>
    </location>
</feature>
<dbReference type="InterPro" id="IPR043203">
    <property type="entry name" value="VGCC_Ca_Na"/>
</dbReference>
<feature type="transmembrane region" description="Helical" evidence="6">
    <location>
        <begin position="802"/>
        <end position="820"/>
    </location>
</feature>
<evidence type="ECO:0000256" key="6">
    <source>
        <dbReference type="SAM" id="Phobius"/>
    </source>
</evidence>
<feature type="region of interest" description="Disordered" evidence="5">
    <location>
        <begin position="48"/>
        <end position="69"/>
    </location>
</feature>
<dbReference type="Gene3D" id="1.10.287.70">
    <property type="match status" value="2"/>
</dbReference>
<dbReference type="PANTHER" id="PTHR10037">
    <property type="entry name" value="VOLTAGE-GATED CATION CHANNEL CALCIUM AND SODIUM"/>
    <property type="match status" value="1"/>
</dbReference>
<proteinExistence type="predicted"/>
<dbReference type="Pfam" id="PF00520">
    <property type="entry name" value="Ion_trans"/>
    <property type="match status" value="2"/>
</dbReference>